<evidence type="ECO:0000313" key="3">
    <source>
        <dbReference type="EMBL" id="KAF0040877.1"/>
    </source>
</evidence>
<evidence type="ECO:0008006" key="5">
    <source>
        <dbReference type="Google" id="ProtNLM"/>
    </source>
</evidence>
<evidence type="ECO:0000313" key="4">
    <source>
        <dbReference type="Proteomes" id="UP000438429"/>
    </source>
</evidence>
<evidence type="ECO:0000256" key="2">
    <source>
        <dbReference type="SAM" id="MobiDB-lite"/>
    </source>
</evidence>
<feature type="region of interest" description="Disordered" evidence="2">
    <location>
        <begin position="119"/>
        <end position="185"/>
    </location>
</feature>
<protein>
    <recommendedName>
        <fullName evidence="5">NDRG, Alpha/Beta hydrolase fold protein</fullName>
    </recommendedName>
</protein>
<name>A0A6A4T3Z0_SCOMX</name>
<dbReference type="PANTHER" id="PTHR11034">
    <property type="entry name" value="N-MYC DOWNSTREAM REGULATED"/>
    <property type="match status" value="1"/>
</dbReference>
<feature type="compositionally biased region" description="Basic and acidic residues" evidence="2">
    <location>
        <begin position="144"/>
        <end position="164"/>
    </location>
</feature>
<dbReference type="Gene3D" id="3.40.50.1820">
    <property type="entry name" value="alpha/beta hydrolase"/>
    <property type="match status" value="2"/>
</dbReference>
<dbReference type="Proteomes" id="UP000438429">
    <property type="component" value="Unassembled WGS sequence"/>
</dbReference>
<proteinExistence type="inferred from homology"/>
<feature type="region of interest" description="Disordered" evidence="2">
    <location>
        <begin position="1"/>
        <end position="73"/>
    </location>
</feature>
<sequence>MAGIKEQQFTEEKPLLPEQRGADSDMPNNHFLCFAVSTTQQDKGDEASGGPPCPASPAGPAPLNHPSPPSRPTHRWHVIARHWLRQTRRRTSGVLPDNCEQLMPAGDWKETQFRHIPSRAQRLPGRGCESDAGRASELISSVTDKVRKRDERRRELSQHHERSVNRKGGNGRTEERGDRGGQTKEGFKSIVGIGVGAGAYILAKFALIFPDLVEGLVLLNIDPNGKGWIDWAATKVPVFNKIKHPDLPRRDLEMNRSGTVLNAKTLKCPVMLVVGDNAPAEEGVVECNSKLDPTNTTFLKMADSGGLPQLTQPGKLTEAFKYFLQGMGYKEVIFELCSVVDTVFISHFPLDTSRAQCFFMNVSRRLQQILTDSSSSAGFVEKRERERERAKGNPLRILIPEAGQIWTSAGEDGEQTSDTRLRDGKGPSVNRLVQSFDSALLPWLRVSGRTSPAAFREKRMTLLGAGSVDVAHISFVNSVRTFCASGLTSDESVRSSGYIIPAAAAAESVVFRVHISSV</sequence>
<dbReference type="InterPro" id="IPR004142">
    <property type="entry name" value="NDRG"/>
</dbReference>
<reference evidence="3 4" key="1">
    <citation type="submission" date="2019-06" db="EMBL/GenBank/DDBJ databases">
        <title>Draft genomes of female and male turbot (Scophthalmus maximus).</title>
        <authorList>
            <person name="Xu H."/>
            <person name="Xu X.-W."/>
            <person name="Shao C."/>
            <person name="Chen S."/>
        </authorList>
    </citation>
    <scope>NUCLEOTIDE SEQUENCE [LARGE SCALE GENOMIC DNA]</scope>
    <source>
        <strain evidence="3">Ysfricsl-2016a</strain>
        <tissue evidence="3">Blood</tissue>
    </source>
</reference>
<comment type="similarity">
    <text evidence="1">Belongs to the NDRG family.</text>
</comment>
<accession>A0A6A4T3Z0</accession>
<dbReference type="SUPFAM" id="SSF53474">
    <property type="entry name" value="alpha/beta-Hydrolases"/>
    <property type="match status" value="1"/>
</dbReference>
<feature type="compositionally biased region" description="Basic and acidic residues" evidence="2">
    <location>
        <begin position="172"/>
        <end position="185"/>
    </location>
</feature>
<dbReference type="Pfam" id="PF03096">
    <property type="entry name" value="Ndr"/>
    <property type="match status" value="2"/>
</dbReference>
<evidence type="ECO:0000256" key="1">
    <source>
        <dbReference type="ARBA" id="ARBA00005598"/>
    </source>
</evidence>
<dbReference type="AlphaFoldDB" id="A0A6A4T3Z0"/>
<feature type="compositionally biased region" description="Pro residues" evidence="2">
    <location>
        <begin position="51"/>
        <end position="71"/>
    </location>
</feature>
<dbReference type="EMBL" id="VEVO01000006">
    <property type="protein sequence ID" value="KAF0040877.1"/>
    <property type="molecule type" value="Genomic_DNA"/>
</dbReference>
<dbReference type="InterPro" id="IPR029058">
    <property type="entry name" value="AB_hydrolase_fold"/>
</dbReference>
<gene>
    <name evidence="3" type="ORF">F2P81_006775</name>
</gene>
<comment type="caution">
    <text evidence="3">The sequence shown here is derived from an EMBL/GenBank/DDBJ whole genome shotgun (WGS) entry which is preliminary data.</text>
</comment>
<organism evidence="3 4">
    <name type="scientific">Scophthalmus maximus</name>
    <name type="common">Turbot</name>
    <name type="synonym">Psetta maxima</name>
    <dbReference type="NCBI Taxonomy" id="52904"/>
    <lineage>
        <taxon>Eukaryota</taxon>
        <taxon>Metazoa</taxon>
        <taxon>Chordata</taxon>
        <taxon>Craniata</taxon>
        <taxon>Vertebrata</taxon>
        <taxon>Euteleostomi</taxon>
        <taxon>Actinopterygii</taxon>
        <taxon>Neopterygii</taxon>
        <taxon>Teleostei</taxon>
        <taxon>Neoteleostei</taxon>
        <taxon>Acanthomorphata</taxon>
        <taxon>Carangaria</taxon>
        <taxon>Pleuronectiformes</taxon>
        <taxon>Pleuronectoidei</taxon>
        <taxon>Scophthalmidae</taxon>
        <taxon>Scophthalmus</taxon>
    </lineage>
</organism>
<feature type="compositionally biased region" description="Basic and acidic residues" evidence="2">
    <location>
        <begin position="8"/>
        <end position="23"/>
    </location>
</feature>